<dbReference type="Proteomes" id="UP000289132">
    <property type="component" value="Unassembled WGS sequence"/>
</dbReference>
<dbReference type="Gene3D" id="1.10.150.130">
    <property type="match status" value="1"/>
</dbReference>
<dbReference type="GO" id="GO:0006310">
    <property type="term" value="P:DNA recombination"/>
    <property type="evidence" value="ECO:0007669"/>
    <property type="project" value="UniProtKB-KW"/>
</dbReference>
<reference evidence="6 8" key="2">
    <citation type="submission" date="2018-07" db="EMBL/GenBank/DDBJ databases">
        <title>Complete genome of the Arcobacter trophiarum type strain LMG 25534.</title>
        <authorList>
            <person name="Miller W.G."/>
            <person name="Yee E."/>
        </authorList>
    </citation>
    <scope>NUCLEOTIDE SEQUENCE [LARGE SCALE GENOMIC DNA]</scope>
    <source>
        <strain evidence="6 8">LMG 25534</strain>
    </source>
</reference>
<dbReference type="CDD" id="cd01189">
    <property type="entry name" value="INT_ICEBs1_C_like"/>
    <property type="match status" value="1"/>
</dbReference>
<keyword evidence="2" id="KW-0229">DNA integration</keyword>
<evidence type="ECO:0000313" key="9">
    <source>
        <dbReference type="Proteomes" id="UP000289132"/>
    </source>
</evidence>
<feature type="domain" description="Tyr recombinase" evidence="5">
    <location>
        <begin position="176"/>
        <end position="367"/>
    </location>
</feature>
<dbReference type="InterPro" id="IPR011010">
    <property type="entry name" value="DNA_brk_join_enz"/>
</dbReference>
<keyword evidence="3" id="KW-0238">DNA-binding</keyword>
<evidence type="ECO:0000256" key="4">
    <source>
        <dbReference type="ARBA" id="ARBA00023172"/>
    </source>
</evidence>
<dbReference type="InterPro" id="IPR013762">
    <property type="entry name" value="Integrase-like_cat_sf"/>
</dbReference>
<evidence type="ECO:0000313" key="8">
    <source>
        <dbReference type="Proteomes" id="UP000254504"/>
    </source>
</evidence>
<evidence type="ECO:0000313" key="6">
    <source>
        <dbReference type="EMBL" id="AXK47964.1"/>
    </source>
</evidence>
<accession>A0AAD0QHD3</accession>
<dbReference type="InterPro" id="IPR002104">
    <property type="entry name" value="Integrase_catalytic"/>
</dbReference>
<gene>
    <name evidence="6" type="ORF">ATR_0071</name>
    <name evidence="7" type="ORF">CRU87_02845</name>
</gene>
<evidence type="ECO:0000259" key="5">
    <source>
        <dbReference type="PROSITE" id="PS51898"/>
    </source>
</evidence>
<dbReference type="InterPro" id="IPR010998">
    <property type="entry name" value="Integrase_recombinase_N"/>
</dbReference>
<dbReference type="PROSITE" id="PS51898">
    <property type="entry name" value="TYR_RECOMBINASE"/>
    <property type="match status" value="1"/>
</dbReference>
<evidence type="ECO:0000256" key="3">
    <source>
        <dbReference type="ARBA" id="ARBA00023125"/>
    </source>
</evidence>
<dbReference type="InterPro" id="IPR004107">
    <property type="entry name" value="Integrase_SAM-like_N"/>
</dbReference>
<dbReference type="KEGG" id="atp:ATR_0071"/>
<comment type="similarity">
    <text evidence="1">Belongs to the 'phage' integrase family.</text>
</comment>
<evidence type="ECO:0000313" key="7">
    <source>
        <dbReference type="EMBL" id="RXJ92375.1"/>
    </source>
</evidence>
<evidence type="ECO:0000256" key="2">
    <source>
        <dbReference type="ARBA" id="ARBA00022908"/>
    </source>
</evidence>
<dbReference type="AlphaFoldDB" id="A0AAD0QHD3"/>
<dbReference type="Pfam" id="PF12167">
    <property type="entry name" value="Arm-DNA-bind_2"/>
    <property type="match status" value="1"/>
</dbReference>
<dbReference type="Proteomes" id="UP000254504">
    <property type="component" value="Chromosome"/>
</dbReference>
<dbReference type="Pfam" id="PF14659">
    <property type="entry name" value="Phage_int_SAM_3"/>
    <property type="match status" value="1"/>
</dbReference>
<dbReference type="Gene3D" id="1.10.443.10">
    <property type="entry name" value="Intergrase catalytic core"/>
    <property type="match status" value="1"/>
</dbReference>
<dbReference type="Pfam" id="PF00589">
    <property type="entry name" value="Phage_integrase"/>
    <property type="match status" value="1"/>
</dbReference>
<dbReference type="RefSeq" id="WP_115427523.1">
    <property type="nucleotide sequence ID" value="NZ_CP031367.1"/>
</dbReference>
<protein>
    <submittedName>
        <fullName evidence="6">Site-specific tyrosine recombinase, phage integrase family (INT_ICEBs1_C_like domain)</fullName>
    </submittedName>
</protein>
<organism evidence="6 8">
    <name type="scientific">Aliarcobacter trophiarum LMG 25534</name>
    <dbReference type="NCBI Taxonomy" id="1032241"/>
    <lineage>
        <taxon>Bacteria</taxon>
        <taxon>Pseudomonadati</taxon>
        <taxon>Campylobacterota</taxon>
        <taxon>Epsilonproteobacteria</taxon>
        <taxon>Campylobacterales</taxon>
        <taxon>Arcobacteraceae</taxon>
        <taxon>Aliarcobacter</taxon>
    </lineage>
</organism>
<proteinExistence type="inferred from homology"/>
<sequence length="385" mass="44704">MNIYIKRVKNTQGGIIETLWVNYTINGKRFRKSLELENTKANYKRAENEILPMLKYKLMNGELNTNNKKIPTVDEYMNFSFELHSGNRSESTIYGHIKNYDKYLKNDFGHKSLDKVKASEITLWQNKLQKEYKLSKSYILKIRGLLFTMFEDAIENEILKINPVKKVKSLNQTEDTKIKRLELTPFKTNEINKILSVATNQDKNLIATLFMTGLRIGECLGLSWDCIDFENRTITVKKQIVNGQIKNILKTSKSKRIIPIIEALIPFLENQKKLTGEKNSFLFLTKKTNKHYHSAGKIREQIWVKTLKKANIEYRNLHQTRGTFISTLISNGEDINYVSKIAGHENVKITLERYSQYIPVQNMNFGSCFKKIGTLLDTESAPKKN</sequence>
<reference evidence="7 9" key="1">
    <citation type="submission" date="2017-10" db="EMBL/GenBank/DDBJ databases">
        <title>Genomics of the genus Arcobacter.</title>
        <authorList>
            <person name="Perez-Cataluna A."/>
            <person name="Figueras M.J."/>
        </authorList>
    </citation>
    <scope>NUCLEOTIDE SEQUENCE [LARGE SCALE GENOMIC DNA]</scope>
    <source>
        <strain evidence="7 9">LMG 25534</strain>
    </source>
</reference>
<name>A0AAD0QHD3_9BACT</name>
<dbReference type="GO" id="GO:0015074">
    <property type="term" value="P:DNA integration"/>
    <property type="evidence" value="ECO:0007669"/>
    <property type="project" value="UniProtKB-KW"/>
</dbReference>
<dbReference type="InterPro" id="IPR050090">
    <property type="entry name" value="Tyrosine_recombinase_XerCD"/>
</dbReference>
<dbReference type="PANTHER" id="PTHR30349">
    <property type="entry name" value="PHAGE INTEGRASE-RELATED"/>
    <property type="match status" value="1"/>
</dbReference>
<keyword evidence="4" id="KW-0233">DNA recombination</keyword>
<dbReference type="GO" id="GO:0003677">
    <property type="term" value="F:DNA binding"/>
    <property type="evidence" value="ECO:0007669"/>
    <property type="project" value="UniProtKB-KW"/>
</dbReference>
<dbReference type="InterPro" id="IPR022000">
    <property type="entry name" value="Min27-like_integrase_DNA_bind"/>
</dbReference>
<evidence type="ECO:0000256" key="1">
    <source>
        <dbReference type="ARBA" id="ARBA00008857"/>
    </source>
</evidence>
<keyword evidence="9" id="KW-1185">Reference proteome</keyword>
<dbReference type="SUPFAM" id="SSF56349">
    <property type="entry name" value="DNA breaking-rejoining enzymes"/>
    <property type="match status" value="1"/>
</dbReference>
<dbReference type="EMBL" id="PDKD01000003">
    <property type="protein sequence ID" value="RXJ92375.1"/>
    <property type="molecule type" value="Genomic_DNA"/>
</dbReference>
<dbReference type="EMBL" id="CP031367">
    <property type="protein sequence ID" value="AXK47964.1"/>
    <property type="molecule type" value="Genomic_DNA"/>
</dbReference>
<dbReference type="PANTHER" id="PTHR30349:SF64">
    <property type="entry name" value="PROPHAGE INTEGRASE INTD-RELATED"/>
    <property type="match status" value="1"/>
</dbReference>